<evidence type="ECO:0000259" key="7">
    <source>
        <dbReference type="PROSITE" id="PS50850"/>
    </source>
</evidence>
<comment type="subcellular location">
    <subcellularLocation>
        <location evidence="1">Membrane</location>
        <topology evidence="1">Multi-pass membrane protein</topology>
    </subcellularLocation>
</comment>
<keyword evidence="2" id="KW-0813">Transport</keyword>
<evidence type="ECO:0000256" key="3">
    <source>
        <dbReference type="ARBA" id="ARBA00022692"/>
    </source>
</evidence>
<accession>A0AAE9Z9Z4</accession>
<evidence type="ECO:0000256" key="5">
    <source>
        <dbReference type="ARBA" id="ARBA00023136"/>
    </source>
</evidence>
<feature type="transmembrane region" description="Helical" evidence="6">
    <location>
        <begin position="197"/>
        <end position="218"/>
    </location>
</feature>
<feature type="transmembrane region" description="Helical" evidence="6">
    <location>
        <begin position="96"/>
        <end position="115"/>
    </location>
</feature>
<keyword evidence="4 6" id="KW-1133">Transmembrane helix</keyword>
<dbReference type="InterPro" id="IPR044770">
    <property type="entry name" value="MFS_spinster-like"/>
</dbReference>
<dbReference type="SUPFAM" id="SSF103473">
    <property type="entry name" value="MFS general substrate transporter"/>
    <property type="match status" value="1"/>
</dbReference>
<keyword evidence="3 6" id="KW-0812">Transmembrane</keyword>
<feature type="transmembrane region" description="Helical" evidence="6">
    <location>
        <begin position="24"/>
        <end position="42"/>
    </location>
</feature>
<dbReference type="CDD" id="cd17328">
    <property type="entry name" value="MFS_spinster_like"/>
    <property type="match status" value="1"/>
</dbReference>
<dbReference type="RefSeq" id="WP_274491902.1">
    <property type="nucleotide sequence ID" value="NZ_CP118166.1"/>
</dbReference>
<feature type="transmembrane region" description="Helical" evidence="6">
    <location>
        <begin position="121"/>
        <end position="143"/>
    </location>
</feature>
<dbReference type="AlphaFoldDB" id="A0AAE9Z9Z4"/>
<feature type="domain" description="Major facilitator superfamily (MFS) profile" evidence="7">
    <location>
        <begin position="29"/>
        <end position="453"/>
    </location>
</feature>
<keyword evidence="5 6" id="KW-0472">Membrane</keyword>
<feature type="transmembrane region" description="Helical" evidence="6">
    <location>
        <begin position="392"/>
        <end position="416"/>
    </location>
</feature>
<feature type="transmembrane region" description="Helical" evidence="6">
    <location>
        <begin position="155"/>
        <end position="177"/>
    </location>
</feature>
<feature type="transmembrane region" description="Helical" evidence="6">
    <location>
        <begin position="355"/>
        <end position="380"/>
    </location>
</feature>
<dbReference type="EMBL" id="CP118166">
    <property type="protein sequence ID" value="WDI30109.1"/>
    <property type="molecule type" value="Genomic_DNA"/>
</dbReference>
<feature type="transmembrane region" description="Helical" evidence="6">
    <location>
        <begin position="331"/>
        <end position="349"/>
    </location>
</feature>
<dbReference type="Pfam" id="PF07690">
    <property type="entry name" value="MFS_1"/>
    <property type="match status" value="1"/>
</dbReference>
<protein>
    <submittedName>
        <fullName evidence="8">MFS transporter</fullName>
    </submittedName>
</protein>
<dbReference type="Proteomes" id="UP001214043">
    <property type="component" value="Chromosome"/>
</dbReference>
<dbReference type="Gene3D" id="1.20.1250.20">
    <property type="entry name" value="MFS general substrate transporter like domains"/>
    <property type="match status" value="2"/>
</dbReference>
<reference evidence="8" key="1">
    <citation type="submission" date="2023-02" db="EMBL/GenBank/DDBJ databases">
        <title>Genome sequence of Hyphococcus flavus.</title>
        <authorList>
            <person name="Rong J.-C."/>
            <person name="Zhao Q."/>
            <person name="Yi M."/>
            <person name="Wu J.-Y."/>
        </authorList>
    </citation>
    <scope>NUCLEOTIDE SEQUENCE</scope>
    <source>
        <strain evidence="8">MCCC 1K03223</strain>
    </source>
</reference>
<feature type="transmembrane region" description="Helical" evidence="6">
    <location>
        <begin position="65"/>
        <end position="84"/>
    </location>
</feature>
<proteinExistence type="predicted"/>
<dbReference type="PANTHER" id="PTHR23505:SF79">
    <property type="entry name" value="PROTEIN SPINSTER"/>
    <property type="match status" value="1"/>
</dbReference>
<feature type="transmembrane region" description="Helical" evidence="6">
    <location>
        <begin position="260"/>
        <end position="280"/>
    </location>
</feature>
<organism evidence="8 9">
    <name type="scientific">Hyphococcus flavus</name>
    <dbReference type="NCBI Taxonomy" id="1866326"/>
    <lineage>
        <taxon>Bacteria</taxon>
        <taxon>Pseudomonadati</taxon>
        <taxon>Pseudomonadota</taxon>
        <taxon>Alphaproteobacteria</taxon>
        <taxon>Parvularculales</taxon>
        <taxon>Parvularculaceae</taxon>
        <taxon>Hyphococcus</taxon>
    </lineage>
</organism>
<name>A0AAE9Z9Z4_9PROT</name>
<evidence type="ECO:0000256" key="2">
    <source>
        <dbReference type="ARBA" id="ARBA00022448"/>
    </source>
</evidence>
<dbReference type="InterPro" id="IPR020846">
    <property type="entry name" value="MFS_dom"/>
</dbReference>
<dbReference type="InterPro" id="IPR036259">
    <property type="entry name" value="MFS_trans_sf"/>
</dbReference>
<keyword evidence="9" id="KW-1185">Reference proteome</keyword>
<evidence type="ECO:0000256" key="1">
    <source>
        <dbReference type="ARBA" id="ARBA00004141"/>
    </source>
</evidence>
<feature type="transmembrane region" description="Helical" evidence="6">
    <location>
        <begin position="300"/>
        <end position="319"/>
    </location>
</feature>
<dbReference type="GO" id="GO:0016020">
    <property type="term" value="C:membrane"/>
    <property type="evidence" value="ECO:0007669"/>
    <property type="project" value="UniProtKB-SubCell"/>
</dbReference>
<sequence length="466" mass="50927">MADQFDRTAQAALTSDSKAWPSPVLGWWAVFVLTLSYTAAYIDRQILGLLVEPIRNSMQINDTQISLLGGAAFALFYVIMGLPLGRLADRVNRRNLIAGGIFVWSLMTAMCGLATNFWQLFMMRVGVGIGEATLSPAALSMISDYFPPKKRARPLGTYMVALAIGSGLAFLVGGKVLQWMSGIPDLSLPIIGAIEPWQAAFIIVGLPGLLLVPMVLLIREPARRGLRPQKTDTAKHQQTTLQIPLKEVARFVFVENRNTFMVIFIAFGLLGLHSITLTMWLPPFFQRTFGWDTGEVGTRLGIIILIFASLGMIGGTSIAQWMNQRGLKDAFLRAPLYLTLVMAPLAIALTLAPNAWISLGLCVPVIGLSFGLFAFVPGLLQSITPNQMRGQLGALFSLFNNVIGLIFGPTLVALITDFIFKDPMALKYSMTIVSAVTLPIAAIMLFLGLKHFSKSIDDAQEWIDSM</sequence>
<feature type="transmembrane region" description="Helical" evidence="6">
    <location>
        <begin position="428"/>
        <end position="449"/>
    </location>
</feature>
<gene>
    <name evidence="8" type="ORF">PUV54_09075</name>
</gene>
<dbReference type="PROSITE" id="PS50850">
    <property type="entry name" value="MFS"/>
    <property type="match status" value="1"/>
</dbReference>
<evidence type="ECO:0000256" key="4">
    <source>
        <dbReference type="ARBA" id="ARBA00022989"/>
    </source>
</evidence>
<dbReference type="KEGG" id="hfl:PUV54_09075"/>
<dbReference type="InterPro" id="IPR011701">
    <property type="entry name" value="MFS"/>
</dbReference>
<dbReference type="GO" id="GO:0022857">
    <property type="term" value="F:transmembrane transporter activity"/>
    <property type="evidence" value="ECO:0007669"/>
    <property type="project" value="InterPro"/>
</dbReference>
<dbReference type="PANTHER" id="PTHR23505">
    <property type="entry name" value="SPINSTER"/>
    <property type="match status" value="1"/>
</dbReference>
<evidence type="ECO:0000313" key="8">
    <source>
        <dbReference type="EMBL" id="WDI30109.1"/>
    </source>
</evidence>
<evidence type="ECO:0000256" key="6">
    <source>
        <dbReference type="SAM" id="Phobius"/>
    </source>
</evidence>
<evidence type="ECO:0000313" key="9">
    <source>
        <dbReference type="Proteomes" id="UP001214043"/>
    </source>
</evidence>